<proteinExistence type="predicted"/>
<feature type="disulfide bond" evidence="8">
    <location>
        <begin position="370"/>
        <end position="388"/>
    </location>
</feature>
<feature type="binding site" evidence="6">
    <location>
        <position position="240"/>
    </location>
    <ligand>
        <name>chloride</name>
        <dbReference type="ChEBI" id="CHEBI:17996"/>
        <label>1</label>
    </ligand>
</feature>
<dbReference type="PANTHER" id="PTHR10514">
    <property type="entry name" value="ANGIOTENSIN-CONVERTING ENZYME"/>
    <property type="match status" value="1"/>
</dbReference>
<feature type="binding site" evidence="10">
    <location>
        <position position="401"/>
    </location>
    <ligand>
        <name>Zn(2+)</name>
        <dbReference type="ChEBI" id="CHEBI:29105"/>
        <label>2</label>
        <note>catalytic</note>
    </ligand>
</feature>
<evidence type="ECO:0000256" key="11">
    <source>
        <dbReference type="SAM" id="SignalP"/>
    </source>
</evidence>
<feature type="glycosylation site" description="N-linked (GlcNAc...) asparagine; partial" evidence="5">
    <location>
        <position position="171"/>
    </location>
</feature>
<dbReference type="Proteomes" id="UP000515861">
    <property type="component" value="Chromosome"/>
</dbReference>
<evidence type="ECO:0000256" key="10">
    <source>
        <dbReference type="PIRSR" id="PIRSR601548-8"/>
    </source>
</evidence>
<dbReference type="AlphaFoldDB" id="A0A7G9L3B2"/>
<evidence type="ECO:0000313" key="13">
    <source>
        <dbReference type="Proteomes" id="UP000515861"/>
    </source>
</evidence>
<dbReference type="RefSeq" id="WP_187480066.1">
    <property type="nucleotide sequence ID" value="NZ_CP060697.1"/>
</dbReference>
<dbReference type="EMBL" id="CP060697">
    <property type="protein sequence ID" value="QNM83111.1"/>
    <property type="molecule type" value="Genomic_DNA"/>
</dbReference>
<evidence type="ECO:0000256" key="3">
    <source>
        <dbReference type="ARBA" id="ARBA00023180"/>
    </source>
</evidence>
<feature type="binding site" evidence="7">
    <location>
        <position position="405"/>
    </location>
    <ligand>
        <name>Zn(2+)</name>
        <dbReference type="ChEBI" id="CHEBI:29105"/>
        <label>1</label>
        <note>catalytic</note>
    </ligand>
</feature>
<feature type="binding site" evidence="10">
    <location>
        <position position="429"/>
    </location>
    <ligand>
        <name>Zn(2+)</name>
        <dbReference type="ChEBI" id="CHEBI:29105"/>
        <label>2</label>
        <note>catalytic</note>
    </ligand>
</feature>
<evidence type="ECO:0000256" key="7">
    <source>
        <dbReference type="PIRSR" id="PIRSR601548-3"/>
    </source>
</evidence>
<evidence type="ECO:0000313" key="12">
    <source>
        <dbReference type="EMBL" id="QNM83111.1"/>
    </source>
</evidence>
<dbReference type="KEGG" id="ssau:H8M03_01745"/>
<keyword evidence="13" id="KW-1185">Reference proteome</keyword>
<sequence length="632" mass="69056">MRFAASVSFLALAVAGCATTPPPAGVAVNPPASAAVVAEPASDAAAEGAAAYPLTPAGAAAFVAAAEKDLFDFSVESSQINWINATYITEDTDAAAARINGIGTEKTVQYGLEAAKYATIPGLDPDVKRKLDILRTGIVLPAPTTPGAAQQLATIQTGLQSQYGKGRGTLNGKPISGSDIEAEMGNLENSPAEFKEMWTSWHDNVGAPMKADYVKMTELSNAGAKELGFADTGAMWRSAYDMPPEQFAAETERMWQEVKPLYMALHTYVRNKLNQKYGDAVQPKTGPIRADLLGNMWAQEWGNIYPLVAPKGAGDVGYDITDLIAAKKMDELGMVKTGEGFFSSLGFAPLPQTFYERSMFLKPKDREVVCHASAWDIDNKDDLRIKMCIKRNADDFVTIHHELGHNYYQRAYNQQPYLYLNGANDGFHEAIGDAVALSITPEYLVQIGMLPRNRVPSADKDIGLLLRQAMDKVAFLPFGLMIDRYRWGIFDGSIPASEYNNAWNKIRLEYQGITPPVDRPADGFDAGAKYHIPASVPYTRYFLARILQFQFYKAACDQAGWTGPLHRCSFFGNKAVGQRLNAMLAMGASKPWPDALEAFTGQRQMSGAAMAEYFAPLKAWLDQQNANQAQGW</sequence>
<reference evidence="12 13" key="1">
    <citation type="submission" date="2020-08" db="EMBL/GenBank/DDBJ databases">
        <title>Sphingomonas sp. sand1-3 16S ribosomal RNA gene Genome sequencing and assembly.</title>
        <authorList>
            <person name="Kang M."/>
        </authorList>
    </citation>
    <scope>NUCLEOTIDE SEQUENCE [LARGE SCALE GENOMIC DNA]</scope>
    <source>
        <strain evidence="13">sand1-3</strain>
    </source>
</reference>
<protein>
    <submittedName>
        <fullName evidence="12">M2 family metallopeptidase</fullName>
    </submittedName>
</protein>
<feature type="signal peptide" evidence="11">
    <location>
        <begin position="1"/>
        <end position="26"/>
    </location>
</feature>
<feature type="active site" description="Proton acceptor 2" evidence="9">
    <location>
        <position position="402"/>
    </location>
</feature>
<feature type="active site" description="Proton donor 1" evidence="4">
    <location>
        <position position="531"/>
    </location>
</feature>
<feature type="chain" id="PRO_5028922218" evidence="11">
    <location>
        <begin position="27"/>
        <end position="632"/>
    </location>
</feature>
<keyword evidence="7" id="KW-0479">Metal-binding</keyword>
<feature type="binding site" evidence="6">
    <location>
        <position position="540"/>
    </location>
    <ligand>
        <name>chloride</name>
        <dbReference type="ChEBI" id="CHEBI:17996"/>
        <label>1</label>
    </ligand>
</feature>
<evidence type="ECO:0000256" key="2">
    <source>
        <dbReference type="ARBA" id="ARBA00023157"/>
    </source>
</evidence>
<evidence type="ECO:0000256" key="6">
    <source>
        <dbReference type="PIRSR" id="PIRSR601548-2"/>
    </source>
</evidence>
<dbReference type="GO" id="GO:0016020">
    <property type="term" value="C:membrane"/>
    <property type="evidence" value="ECO:0007669"/>
    <property type="project" value="InterPro"/>
</dbReference>
<dbReference type="PROSITE" id="PS51257">
    <property type="entry name" value="PROKAR_LIPOPROTEIN"/>
    <property type="match status" value="1"/>
</dbReference>
<keyword evidence="7" id="KW-0862">Zinc</keyword>
<dbReference type="Gene3D" id="1.10.1370.30">
    <property type="match status" value="2"/>
</dbReference>
<feature type="binding site" evidence="7">
    <location>
        <position position="401"/>
    </location>
    <ligand>
        <name>Zn(2+)</name>
        <dbReference type="ChEBI" id="CHEBI:29105"/>
        <label>1</label>
        <note>catalytic</note>
    </ligand>
</feature>
<dbReference type="InterPro" id="IPR001548">
    <property type="entry name" value="Peptidase_M2"/>
</dbReference>
<dbReference type="Pfam" id="PF01401">
    <property type="entry name" value="Peptidase_M2"/>
    <property type="match status" value="1"/>
</dbReference>
<feature type="disulfide bond" evidence="8">
    <location>
        <begin position="556"/>
        <end position="568"/>
    </location>
</feature>
<keyword evidence="2 8" id="KW-1015">Disulfide bond</keyword>
<keyword evidence="3 5" id="KW-0325">Glycoprotein</keyword>
<evidence type="ECO:0000256" key="1">
    <source>
        <dbReference type="ARBA" id="ARBA00022729"/>
    </source>
</evidence>
<feature type="binding site" evidence="10">
    <location>
        <position position="405"/>
    </location>
    <ligand>
        <name>Zn(2+)</name>
        <dbReference type="ChEBI" id="CHEBI:29105"/>
        <label>2</label>
        <note>catalytic</note>
    </ligand>
</feature>
<feature type="active site" description="Proton donor 2" evidence="9">
    <location>
        <position position="531"/>
    </location>
</feature>
<dbReference type="PROSITE" id="PS52011">
    <property type="entry name" value="PEPTIDASE_M2"/>
    <property type="match status" value="1"/>
</dbReference>
<dbReference type="SUPFAM" id="SSF55486">
    <property type="entry name" value="Metalloproteases ('zincins'), catalytic domain"/>
    <property type="match status" value="1"/>
</dbReference>
<dbReference type="PRINTS" id="PR00791">
    <property type="entry name" value="PEPDIPTASEA"/>
</dbReference>
<dbReference type="CDD" id="cd06461">
    <property type="entry name" value="M2_ACE"/>
    <property type="match status" value="1"/>
</dbReference>
<feature type="active site" description="Proton acceptor 1" evidence="4">
    <location>
        <position position="402"/>
    </location>
</feature>
<keyword evidence="1 11" id="KW-0732">Signal</keyword>
<dbReference type="GO" id="GO:0008241">
    <property type="term" value="F:peptidyl-dipeptidase activity"/>
    <property type="evidence" value="ECO:0007669"/>
    <property type="project" value="InterPro"/>
</dbReference>
<feature type="binding site" evidence="7">
    <location>
        <position position="429"/>
    </location>
    <ligand>
        <name>Zn(2+)</name>
        <dbReference type="ChEBI" id="CHEBI:29105"/>
        <label>1</label>
        <note>catalytic</note>
    </ligand>
</feature>
<evidence type="ECO:0000256" key="8">
    <source>
        <dbReference type="PIRSR" id="PIRSR601548-4"/>
    </source>
</evidence>
<dbReference type="GO" id="GO:0008237">
    <property type="term" value="F:metallopeptidase activity"/>
    <property type="evidence" value="ECO:0007669"/>
    <property type="project" value="InterPro"/>
</dbReference>
<evidence type="ECO:0000256" key="5">
    <source>
        <dbReference type="PIRSR" id="PIRSR601548-10"/>
    </source>
</evidence>
<gene>
    <name evidence="12" type="ORF">H8M03_01745</name>
</gene>
<organism evidence="12 13">
    <name type="scientific">Sphingomonas sabuli</name>
    <dbReference type="NCBI Taxonomy" id="2764186"/>
    <lineage>
        <taxon>Bacteria</taxon>
        <taxon>Pseudomonadati</taxon>
        <taxon>Pseudomonadota</taxon>
        <taxon>Alphaproteobacteria</taxon>
        <taxon>Sphingomonadales</taxon>
        <taxon>Sphingomonadaceae</taxon>
        <taxon>Sphingomonas</taxon>
    </lineage>
</organism>
<dbReference type="GO" id="GO:0006508">
    <property type="term" value="P:proteolysis"/>
    <property type="evidence" value="ECO:0007669"/>
    <property type="project" value="InterPro"/>
</dbReference>
<dbReference type="PANTHER" id="PTHR10514:SF27">
    <property type="entry name" value="ANGIOTENSIN-CONVERTING ENZYME"/>
    <property type="match status" value="1"/>
</dbReference>
<evidence type="ECO:0000256" key="9">
    <source>
        <dbReference type="PIRSR" id="PIRSR601548-6"/>
    </source>
</evidence>
<accession>A0A7G9L3B2</accession>
<name>A0A7G9L3B2_9SPHN</name>
<evidence type="ECO:0000256" key="4">
    <source>
        <dbReference type="PIRSR" id="PIRSR601548-1"/>
    </source>
</evidence>